<organism evidence="1 2">
    <name type="scientific">Cylicostephanus goldi</name>
    <name type="common">Nematode worm</name>
    <dbReference type="NCBI Taxonomy" id="71465"/>
    <lineage>
        <taxon>Eukaryota</taxon>
        <taxon>Metazoa</taxon>
        <taxon>Ecdysozoa</taxon>
        <taxon>Nematoda</taxon>
        <taxon>Chromadorea</taxon>
        <taxon>Rhabditida</taxon>
        <taxon>Rhabditina</taxon>
        <taxon>Rhabditomorpha</taxon>
        <taxon>Strongyloidea</taxon>
        <taxon>Strongylidae</taxon>
        <taxon>Cylicostephanus</taxon>
    </lineage>
</organism>
<evidence type="ECO:0000313" key="2">
    <source>
        <dbReference type="Proteomes" id="UP000271889"/>
    </source>
</evidence>
<proteinExistence type="predicted"/>
<keyword evidence="2" id="KW-1185">Reference proteome</keyword>
<accession>A0A3P6PTC0</accession>
<dbReference type="Proteomes" id="UP000271889">
    <property type="component" value="Unassembled WGS sequence"/>
</dbReference>
<dbReference type="EMBL" id="UYRV01000027">
    <property type="protein sequence ID" value="VDK40472.1"/>
    <property type="molecule type" value="Genomic_DNA"/>
</dbReference>
<gene>
    <name evidence="1" type="ORF">CGOC_LOCUS40</name>
</gene>
<name>A0A3P6PTC0_CYLGO</name>
<protein>
    <submittedName>
        <fullName evidence="1">Uncharacterized protein</fullName>
    </submittedName>
</protein>
<sequence length="82" mass="9331">MLIRGSGKDKQSRVVYGIPTMCLRAILFPEAGRTVGQECERYCEFILAPECPAFNPDLNPSTHQAPYGAYQRWRLLLNQLET</sequence>
<evidence type="ECO:0000313" key="1">
    <source>
        <dbReference type="EMBL" id="VDK40472.1"/>
    </source>
</evidence>
<reference evidence="1 2" key="1">
    <citation type="submission" date="2018-11" db="EMBL/GenBank/DDBJ databases">
        <authorList>
            <consortium name="Pathogen Informatics"/>
        </authorList>
    </citation>
    <scope>NUCLEOTIDE SEQUENCE [LARGE SCALE GENOMIC DNA]</scope>
</reference>
<dbReference type="AlphaFoldDB" id="A0A3P6PTC0"/>